<comment type="catalytic activity">
    <reaction evidence="1 5">
        <text>a myo-inositol phosphate + H2O = myo-inositol + phosphate</text>
        <dbReference type="Rhea" id="RHEA:24056"/>
        <dbReference type="ChEBI" id="CHEBI:15377"/>
        <dbReference type="ChEBI" id="CHEBI:17268"/>
        <dbReference type="ChEBI" id="CHEBI:43474"/>
        <dbReference type="ChEBI" id="CHEBI:84139"/>
        <dbReference type="EC" id="3.1.3.25"/>
    </reaction>
</comment>
<evidence type="ECO:0000313" key="6">
    <source>
        <dbReference type="EMBL" id="WAX57379.1"/>
    </source>
</evidence>
<dbReference type="InterPro" id="IPR000760">
    <property type="entry name" value="Inositol_monophosphatase-like"/>
</dbReference>
<sequence>MSDAAEDLIHELEDIAVLLARGAAEVVRDARRGRLSVSAKSTVTDLVTAADREVERWLVARLAALRPGDAVLGEEGGAHAGTAAGGRVRWLLDPIDGTVNFVLGVPQYAVSVAAELDGTVVAGAVCNPANGELYRARQGAGAYLGGERLTGPRDVPLERAVIGTGFGYDARQRTRQVAVVAQLLPRIADIRRIGSASLDLCAVAAGRLDGYFEAGLNVWDYAAGALIAAEAGALVSGLRGRAPSGLLTAAAGPHLAPALLALLEELGADAVNS</sequence>
<keyword evidence="3 5" id="KW-0479">Metal-binding</keyword>
<dbReference type="EC" id="3.1.3.25" evidence="5"/>
<dbReference type="EMBL" id="CP097463">
    <property type="protein sequence ID" value="WAX57379.1"/>
    <property type="molecule type" value="Genomic_DNA"/>
</dbReference>
<reference evidence="6" key="1">
    <citation type="submission" date="2022-05" db="EMBL/GenBank/DDBJ databases">
        <title>Jatrophihabitans sp. SB3-54 whole genome sequence.</title>
        <authorList>
            <person name="Suh M.K."/>
            <person name="Eom M.K."/>
            <person name="Kim J.S."/>
            <person name="Kim H.S."/>
            <person name="Do H.E."/>
            <person name="Shin Y.K."/>
            <person name="Lee J.-S."/>
        </authorList>
    </citation>
    <scope>NUCLEOTIDE SEQUENCE</scope>
    <source>
        <strain evidence="6">SB3-54</strain>
    </source>
</reference>
<evidence type="ECO:0000313" key="7">
    <source>
        <dbReference type="Proteomes" id="UP001164693"/>
    </source>
</evidence>
<comment type="cofactor">
    <cofactor evidence="2 5">
        <name>Mg(2+)</name>
        <dbReference type="ChEBI" id="CHEBI:18420"/>
    </cofactor>
</comment>
<keyword evidence="4 5" id="KW-0460">Magnesium</keyword>
<evidence type="ECO:0000256" key="5">
    <source>
        <dbReference type="RuleBase" id="RU364068"/>
    </source>
</evidence>
<evidence type="ECO:0000256" key="4">
    <source>
        <dbReference type="ARBA" id="ARBA00022842"/>
    </source>
</evidence>
<dbReference type="PRINTS" id="PR00377">
    <property type="entry name" value="IMPHPHTASES"/>
</dbReference>
<evidence type="ECO:0000256" key="1">
    <source>
        <dbReference type="ARBA" id="ARBA00001033"/>
    </source>
</evidence>
<evidence type="ECO:0000256" key="3">
    <source>
        <dbReference type="ARBA" id="ARBA00022723"/>
    </source>
</evidence>
<dbReference type="Gene3D" id="3.30.540.10">
    <property type="entry name" value="Fructose-1,6-Bisphosphatase, subunit A, domain 1"/>
    <property type="match status" value="1"/>
</dbReference>
<dbReference type="Gene3D" id="3.40.190.80">
    <property type="match status" value="1"/>
</dbReference>
<gene>
    <name evidence="6" type="ORF">M6B22_01095</name>
</gene>
<keyword evidence="7" id="KW-1185">Reference proteome</keyword>
<dbReference type="InterPro" id="IPR033942">
    <property type="entry name" value="IMPase"/>
</dbReference>
<comment type="similarity">
    <text evidence="5">Belongs to the inositol monophosphatase superfamily.</text>
</comment>
<evidence type="ECO:0000256" key="2">
    <source>
        <dbReference type="ARBA" id="ARBA00001946"/>
    </source>
</evidence>
<organism evidence="6 7">
    <name type="scientific">Jatrophihabitans cynanchi</name>
    <dbReference type="NCBI Taxonomy" id="2944128"/>
    <lineage>
        <taxon>Bacteria</taxon>
        <taxon>Bacillati</taxon>
        <taxon>Actinomycetota</taxon>
        <taxon>Actinomycetes</taxon>
        <taxon>Jatrophihabitantales</taxon>
        <taxon>Jatrophihabitantaceae</taxon>
        <taxon>Jatrophihabitans</taxon>
    </lineage>
</organism>
<dbReference type="PROSITE" id="PS00630">
    <property type="entry name" value="IMP_2"/>
    <property type="match status" value="1"/>
</dbReference>
<accession>A0ABY7JY72</accession>
<dbReference type="PANTHER" id="PTHR20854">
    <property type="entry name" value="INOSITOL MONOPHOSPHATASE"/>
    <property type="match status" value="1"/>
</dbReference>
<dbReference type="Pfam" id="PF00459">
    <property type="entry name" value="Inositol_P"/>
    <property type="match status" value="1"/>
</dbReference>
<dbReference type="CDD" id="cd01639">
    <property type="entry name" value="IMPase"/>
    <property type="match status" value="1"/>
</dbReference>
<dbReference type="PANTHER" id="PTHR20854:SF4">
    <property type="entry name" value="INOSITOL-1-MONOPHOSPHATASE-RELATED"/>
    <property type="match status" value="1"/>
</dbReference>
<name>A0ABY7JY72_9ACTN</name>
<dbReference type="RefSeq" id="WP_269443917.1">
    <property type="nucleotide sequence ID" value="NZ_CP097463.1"/>
</dbReference>
<proteinExistence type="inferred from homology"/>
<keyword evidence="5" id="KW-0378">Hydrolase</keyword>
<dbReference type="SUPFAM" id="SSF56655">
    <property type="entry name" value="Carbohydrate phosphatase"/>
    <property type="match status" value="1"/>
</dbReference>
<dbReference type="Proteomes" id="UP001164693">
    <property type="component" value="Chromosome"/>
</dbReference>
<dbReference type="InterPro" id="IPR020550">
    <property type="entry name" value="Inositol_monophosphatase_CS"/>
</dbReference>
<protein>
    <recommendedName>
        <fullName evidence="5">Inositol-1-monophosphatase</fullName>
        <ecNumber evidence="5">3.1.3.25</ecNumber>
    </recommendedName>
</protein>